<name>A0A4Y9IJS2_9BACT</name>
<dbReference type="RefSeq" id="WP_135106127.1">
    <property type="nucleotide sequence ID" value="NZ_JADGKW010000004.1"/>
</dbReference>
<dbReference type="NCBIfam" id="TIGR03976">
    <property type="entry name" value="chp_LLNDYxLRE"/>
    <property type="match status" value="1"/>
</dbReference>
<accession>A0A4Y9IJS2</accession>
<evidence type="ECO:0000313" key="1">
    <source>
        <dbReference type="EMBL" id="TFU88797.1"/>
    </source>
</evidence>
<organism evidence="1 2">
    <name type="scientific">Dysgonomonas mossii</name>
    <dbReference type="NCBI Taxonomy" id="163665"/>
    <lineage>
        <taxon>Bacteria</taxon>
        <taxon>Pseudomonadati</taxon>
        <taxon>Bacteroidota</taxon>
        <taxon>Bacteroidia</taxon>
        <taxon>Bacteroidales</taxon>
        <taxon>Dysgonomonadaceae</taxon>
        <taxon>Dysgonomonas</taxon>
    </lineage>
</organism>
<gene>
    <name evidence="1" type="primary">hxsD</name>
    <name evidence="1" type="ORF">E4T88_13080</name>
</gene>
<protein>
    <submittedName>
        <fullName evidence="1">His-Xaa-Ser system protein HxsD</fullName>
    </submittedName>
</protein>
<proteinExistence type="predicted"/>
<sequence length="115" mass="13696">MTDFRQITENTVHFSVDTLIYNDTVISKVLYWLSDLYLINRNISTDTIQSIELRKKDGIFTQEEVDQLDRKINQDFIDYKVRDIVGQETRNIRDILYVKAFANNDEFEDYMLTGE</sequence>
<evidence type="ECO:0000313" key="2">
    <source>
        <dbReference type="Proteomes" id="UP000298285"/>
    </source>
</evidence>
<dbReference type="OrthoDB" id="1047691at2"/>
<dbReference type="EMBL" id="SPPK01000004">
    <property type="protein sequence ID" value="TFU88797.1"/>
    <property type="molecule type" value="Genomic_DNA"/>
</dbReference>
<dbReference type="Proteomes" id="UP000298285">
    <property type="component" value="Unassembled WGS sequence"/>
</dbReference>
<comment type="caution">
    <text evidence="1">The sequence shown here is derived from an EMBL/GenBank/DDBJ whole genome shotgun (WGS) entry which is preliminary data.</text>
</comment>
<reference evidence="1 2" key="1">
    <citation type="submission" date="2019-03" db="EMBL/GenBank/DDBJ databases">
        <title>Diversity of the mouse oral microbiome.</title>
        <authorList>
            <person name="Joseph S."/>
            <person name="Aduse-Opoku J."/>
            <person name="Curtis M."/>
            <person name="Wade W."/>
            <person name="Hashim A."/>
        </authorList>
    </citation>
    <scope>NUCLEOTIDE SEQUENCE [LARGE SCALE GENOMIC DNA]</scope>
    <source>
        <strain evidence="1 2">P11</strain>
    </source>
</reference>
<dbReference type="AlphaFoldDB" id="A0A4Y9IJS2"/>
<dbReference type="InterPro" id="IPR023974">
    <property type="entry name" value="HxsD"/>
</dbReference>